<reference evidence="2 3" key="1">
    <citation type="journal article" date="2019" name="Int. J. Syst. Evol. Microbiol.">
        <title>The Global Catalogue of Microorganisms (GCM) 10K type strain sequencing project: providing services to taxonomists for standard genome sequencing and annotation.</title>
        <authorList>
            <consortium name="The Broad Institute Genomics Platform"/>
            <consortium name="The Broad Institute Genome Sequencing Center for Infectious Disease"/>
            <person name="Wu L."/>
            <person name="Ma J."/>
        </authorList>
    </citation>
    <scope>NUCLEOTIDE SEQUENCE [LARGE SCALE GENOMIC DNA]</scope>
    <source>
        <strain evidence="2 3">JCM 15896</strain>
    </source>
</reference>
<dbReference type="NCBIfam" id="NF047641">
    <property type="entry name" value="FFLEE_fam"/>
    <property type="match status" value="1"/>
</dbReference>
<sequence>MPSTLELIISHLQHAEKLHHKTQALGLVDALRVLQDWQTKRLLATYQDLWQSKRFRPAMEFFIDELYGPKDFSQRDQEIARVVPKMAKLLPNQALQSLEAALQLNSLSHEMDLNLTEHLVGKPVTRETYAQAYRLCDNRAQREQQLRLLEGLGEDLADVVKIKGISALLMLSRKPAKVAGVESLHSFLETGYKSFKRLGNVDDFIGPIVTRERQLMEGLFAQNDENPLPEID</sequence>
<evidence type="ECO:0000313" key="3">
    <source>
        <dbReference type="Proteomes" id="UP001500359"/>
    </source>
</evidence>
<dbReference type="RefSeq" id="WP_343861024.1">
    <property type="nucleotide sequence ID" value="NZ_BAAAFD010000008.1"/>
</dbReference>
<dbReference type="Pfam" id="PF26621">
    <property type="entry name" value="DUF8198"/>
    <property type="match status" value="1"/>
</dbReference>
<organism evidence="2 3">
    <name type="scientific">Aliiglaciecola litoralis</name>
    <dbReference type="NCBI Taxonomy" id="582857"/>
    <lineage>
        <taxon>Bacteria</taxon>
        <taxon>Pseudomonadati</taxon>
        <taxon>Pseudomonadota</taxon>
        <taxon>Gammaproteobacteria</taxon>
        <taxon>Alteromonadales</taxon>
        <taxon>Alteromonadaceae</taxon>
        <taxon>Aliiglaciecola</taxon>
    </lineage>
</organism>
<dbReference type="InterPro" id="IPR058511">
    <property type="entry name" value="DUF8198"/>
</dbReference>
<evidence type="ECO:0000259" key="1">
    <source>
        <dbReference type="Pfam" id="PF26621"/>
    </source>
</evidence>
<dbReference type="InterPro" id="IPR058063">
    <property type="entry name" value="FFLEE_fam"/>
</dbReference>
<protein>
    <recommendedName>
        <fullName evidence="1">DUF8198 domain-containing protein</fullName>
    </recommendedName>
</protein>
<name>A0ABN1LPE6_9ALTE</name>
<dbReference type="Proteomes" id="UP001500359">
    <property type="component" value="Unassembled WGS sequence"/>
</dbReference>
<proteinExistence type="predicted"/>
<feature type="domain" description="DUF8198" evidence="1">
    <location>
        <begin position="22"/>
        <end position="224"/>
    </location>
</feature>
<dbReference type="EMBL" id="BAAAFD010000008">
    <property type="protein sequence ID" value="GAA0858443.1"/>
    <property type="molecule type" value="Genomic_DNA"/>
</dbReference>
<accession>A0ABN1LPE6</accession>
<evidence type="ECO:0000313" key="2">
    <source>
        <dbReference type="EMBL" id="GAA0858443.1"/>
    </source>
</evidence>
<comment type="caution">
    <text evidence="2">The sequence shown here is derived from an EMBL/GenBank/DDBJ whole genome shotgun (WGS) entry which is preliminary data.</text>
</comment>
<gene>
    <name evidence="2" type="ORF">GCM10009114_28090</name>
</gene>
<keyword evidence="3" id="KW-1185">Reference proteome</keyword>